<evidence type="ECO:0000313" key="2">
    <source>
        <dbReference type="EMBL" id="MFD2258712.1"/>
    </source>
</evidence>
<dbReference type="EMBL" id="JBHUIR010000011">
    <property type="protein sequence ID" value="MFD2258712.1"/>
    <property type="molecule type" value="Genomic_DNA"/>
</dbReference>
<dbReference type="RefSeq" id="WP_345098340.1">
    <property type="nucleotide sequence ID" value="NZ_BAABGS010000014.1"/>
</dbReference>
<name>A0ABW5DC91_9HYPH</name>
<organism evidence="2 3">
    <name type="scientific">Chelativorans composti</name>
    <dbReference type="NCBI Taxonomy" id="768533"/>
    <lineage>
        <taxon>Bacteria</taxon>
        <taxon>Pseudomonadati</taxon>
        <taxon>Pseudomonadota</taxon>
        <taxon>Alphaproteobacteria</taxon>
        <taxon>Hyphomicrobiales</taxon>
        <taxon>Phyllobacteriaceae</taxon>
        <taxon>Chelativorans</taxon>
    </lineage>
</organism>
<dbReference type="Pfam" id="PF00149">
    <property type="entry name" value="Metallophos"/>
    <property type="match status" value="1"/>
</dbReference>
<sequence>MAFVTKRYIADLHFGHHSIIANCNRPFGSTEEMDAEIVRRWNAAVKSDDDITYILGDYGRPGKDVLAYRRLFRSLRGKKVLIIGNHDVRKDGSLDPEIERLPWYIPPRDLLEVKDGGRRVILCHYALRTWPASHYGSVHFYGHSHGRVPGVGLSRDVGADMPDVAFTPRTFAELTKGWVWHSAEPAEGRRR</sequence>
<evidence type="ECO:0000259" key="1">
    <source>
        <dbReference type="Pfam" id="PF00149"/>
    </source>
</evidence>
<accession>A0ABW5DC91</accession>
<comment type="caution">
    <text evidence="2">The sequence shown here is derived from an EMBL/GenBank/DDBJ whole genome shotgun (WGS) entry which is preliminary data.</text>
</comment>
<proteinExistence type="predicted"/>
<evidence type="ECO:0000313" key="3">
    <source>
        <dbReference type="Proteomes" id="UP001597373"/>
    </source>
</evidence>
<dbReference type="InterPro" id="IPR004843">
    <property type="entry name" value="Calcineurin-like_PHP"/>
</dbReference>
<protein>
    <submittedName>
        <fullName evidence="2">Metallophosphoesterase</fullName>
    </submittedName>
</protein>
<dbReference type="InterPro" id="IPR029052">
    <property type="entry name" value="Metallo-depent_PP-like"/>
</dbReference>
<dbReference type="SUPFAM" id="SSF56300">
    <property type="entry name" value="Metallo-dependent phosphatases"/>
    <property type="match status" value="1"/>
</dbReference>
<keyword evidence="3" id="KW-1185">Reference proteome</keyword>
<reference evidence="3" key="1">
    <citation type="journal article" date="2019" name="Int. J. Syst. Evol. Microbiol.">
        <title>The Global Catalogue of Microorganisms (GCM) 10K type strain sequencing project: providing services to taxonomists for standard genome sequencing and annotation.</title>
        <authorList>
            <consortium name="The Broad Institute Genomics Platform"/>
            <consortium name="The Broad Institute Genome Sequencing Center for Infectious Disease"/>
            <person name="Wu L."/>
            <person name="Ma J."/>
        </authorList>
    </citation>
    <scope>NUCLEOTIDE SEQUENCE [LARGE SCALE GENOMIC DNA]</scope>
    <source>
        <strain evidence="3">KCTC 23707</strain>
    </source>
</reference>
<dbReference type="Gene3D" id="3.60.21.10">
    <property type="match status" value="1"/>
</dbReference>
<gene>
    <name evidence="2" type="ORF">ACFSMZ_02875</name>
</gene>
<feature type="domain" description="Calcineurin-like phosphoesterase" evidence="1">
    <location>
        <begin position="9"/>
        <end position="124"/>
    </location>
</feature>
<dbReference type="Proteomes" id="UP001597373">
    <property type="component" value="Unassembled WGS sequence"/>
</dbReference>